<dbReference type="Pfam" id="PF00455">
    <property type="entry name" value="DeoRC"/>
    <property type="match status" value="1"/>
</dbReference>
<dbReference type="Proteomes" id="UP000000845">
    <property type="component" value="Chromosome"/>
</dbReference>
<dbReference type="GO" id="GO:0003700">
    <property type="term" value="F:DNA-binding transcription factor activity"/>
    <property type="evidence" value="ECO:0007669"/>
    <property type="project" value="InterPro"/>
</dbReference>
<dbReference type="eggNOG" id="COG1349">
    <property type="taxonomic scope" value="Bacteria"/>
</dbReference>
<dbReference type="HOGENOM" id="CLU_060699_1_0_0"/>
<dbReference type="InterPro" id="IPR036388">
    <property type="entry name" value="WH-like_DNA-bd_sf"/>
</dbReference>
<sequence>MLASERLMYIKQQLDRRKVLNLRDITSELNVSESTIRRDFEELEKQGVLKRVHGGVIKAKMESILSDTMELTMDEKAILNMETKKKICYEASKLVKDGNCVFVDGGTSLMYMLDYLCDKNVKIVTHSVLNVHNILNSKAEIIVIGGKYIPNYKMNVGPISIETMEKFNFDYSFIGCTGIDLSERTVFTADMETAAIKQIAIKNALSSYLLIDSSKLDVRGFYKFSDLNSFDAVFTDEYPDDAEKIENVVVCKNN</sequence>
<gene>
    <name evidence="6" type="ordered locus">Sterm_3260</name>
</gene>
<dbReference type="PROSITE" id="PS51000">
    <property type="entry name" value="HTH_DEOR_2"/>
    <property type="match status" value="1"/>
</dbReference>
<proteinExistence type="predicted"/>
<accession>D1APR7</accession>
<reference evidence="7" key="1">
    <citation type="submission" date="2009-09" db="EMBL/GenBank/DDBJ databases">
        <title>The complete chromosome of Sebaldella termitidis ATCC 33386.</title>
        <authorList>
            <consortium name="US DOE Joint Genome Institute (JGI-PGF)"/>
            <person name="Lucas S."/>
            <person name="Copeland A."/>
            <person name="Lapidus A."/>
            <person name="Glavina del Rio T."/>
            <person name="Dalin E."/>
            <person name="Tice H."/>
            <person name="Bruce D."/>
            <person name="Goodwin L."/>
            <person name="Pitluck S."/>
            <person name="Kyrpides N."/>
            <person name="Mavromatis K."/>
            <person name="Ivanova N."/>
            <person name="Mikhailova N."/>
            <person name="Sims D."/>
            <person name="Meincke L."/>
            <person name="Brettin T."/>
            <person name="Detter J.C."/>
            <person name="Han C."/>
            <person name="Larimer F."/>
            <person name="Land M."/>
            <person name="Hauser L."/>
            <person name="Markowitz V."/>
            <person name="Cheng J.F."/>
            <person name="Hugenholtz P."/>
            <person name="Woyke T."/>
            <person name="Wu D."/>
            <person name="Eisen J.A."/>
        </authorList>
    </citation>
    <scope>NUCLEOTIDE SEQUENCE [LARGE SCALE GENOMIC DNA]</scope>
    <source>
        <strain evidence="7">ATCC 33386 / NCTC 11300</strain>
    </source>
</reference>
<dbReference type="SMART" id="SM01134">
    <property type="entry name" value="DeoRC"/>
    <property type="match status" value="1"/>
</dbReference>
<protein>
    <submittedName>
        <fullName evidence="6">Transcriptional regulator, DeoR family</fullName>
    </submittedName>
</protein>
<dbReference type="InterPro" id="IPR001034">
    <property type="entry name" value="DeoR_HTH"/>
</dbReference>
<dbReference type="PRINTS" id="PR00037">
    <property type="entry name" value="HTHLACR"/>
</dbReference>
<keyword evidence="3" id="KW-0238">DNA-binding</keyword>
<evidence type="ECO:0000256" key="3">
    <source>
        <dbReference type="ARBA" id="ARBA00023125"/>
    </source>
</evidence>
<evidence type="ECO:0000259" key="5">
    <source>
        <dbReference type="PROSITE" id="PS51000"/>
    </source>
</evidence>
<keyword evidence="2" id="KW-0805">Transcription regulation</keyword>
<reference evidence="6 7" key="2">
    <citation type="journal article" date="2010" name="Stand. Genomic Sci.">
        <title>Complete genome sequence of Sebaldella termitidis type strain (NCTC 11300).</title>
        <authorList>
            <person name="Harmon-Smith M."/>
            <person name="Celia L."/>
            <person name="Chertkov O."/>
            <person name="Lapidus A."/>
            <person name="Copeland A."/>
            <person name="Glavina Del Rio T."/>
            <person name="Nolan M."/>
            <person name="Lucas S."/>
            <person name="Tice H."/>
            <person name="Cheng J.F."/>
            <person name="Han C."/>
            <person name="Detter J.C."/>
            <person name="Bruce D."/>
            <person name="Goodwin L."/>
            <person name="Pitluck S."/>
            <person name="Pati A."/>
            <person name="Liolios K."/>
            <person name="Ivanova N."/>
            <person name="Mavromatis K."/>
            <person name="Mikhailova N."/>
            <person name="Chen A."/>
            <person name="Palaniappan K."/>
            <person name="Land M."/>
            <person name="Hauser L."/>
            <person name="Chang Y.J."/>
            <person name="Jeffries C.D."/>
            <person name="Brettin T."/>
            <person name="Goker M."/>
            <person name="Beck B."/>
            <person name="Bristow J."/>
            <person name="Eisen J.A."/>
            <person name="Markowitz V."/>
            <person name="Hugenholtz P."/>
            <person name="Kyrpides N.C."/>
            <person name="Klenk H.P."/>
            <person name="Chen F."/>
        </authorList>
    </citation>
    <scope>NUCLEOTIDE SEQUENCE [LARGE SCALE GENOMIC DNA]</scope>
    <source>
        <strain evidence="7">ATCC 33386 / NCTC 11300</strain>
    </source>
</reference>
<evidence type="ECO:0000256" key="1">
    <source>
        <dbReference type="ARBA" id="ARBA00022491"/>
    </source>
</evidence>
<dbReference type="InterPro" id="IPR018356">
    <property type="entry name" value="Tscrpt_reg_HTH_DeoR_CS"/>
</dbReference>
<dbReference type="InterPro" id="IPR014036">
    <property type="entry name" value="DeoR-like_C"/>
</dbReference>
<name>D1APR7_SEBTE</name>
<evidence type="ECO:0000256" key="4">
    <source>
        <dbReference type="ARBA" id="ARBA00023163"/>
    </source>
</evidence>
<dbReference type="SMART" id="SM00420">
    <property type="entry name" value="HTH_DEOR"/>
    <property type="match status" value="1"/>
</dbReference>
<keyword evidence="1" id="KW-0678">Repressor</keyword>
<dbReference type="Pfam" id="PF08220">
    <property type="entry name" value="HTH_DeoR"/>
    <property type="match status" value="1"/>
</dbReference>
<keyword evidence="4" id="KW-0804">Transcription</keyword>
<keyword evidence="7" id="KW-1185">Reference proteome</keyword>
<dbReference type="EMBL" id="CP001739">
    <property type="protein sequence ID" value="ACZ10101.1"/>
    <property type="molecule type" value="Genomic_DNA"/>
</dbReference>
<dbReference type="PANTHER" id="PTHR30363:SF4">
    <property type="entry name" value="GLYCEROL-3-PHOSPHATE REGULON REPRESSOR"/>
    <property type="match status" value="1"/>
</dbReference>
<dbReference type="STRING" id="526218.Sterm_3260"/>
<dbReference type="InterPro" id="IPR036390">
    <property type="entry name" value="WH_DNA-bd_sf"/>
</dbReference>
<evidence type="ECO:0000313" key="6">
    <source>
        <dbReference type="EMBL" id="ACZ10101.1"/>
    </source>
</evidence>
<dbReference type="KEGG" id="str:Sterm_3260"/>
<evidence type="ECO:0000313" key="7">
    <source>
        <dbReference type="Proteomes" id="UP000000845"/>
    </source>
</evidence>
<dbReference type="Gene3D" id="1.10.10.10">
    <property type="entry name" value="Winged helix-like DNA-binding domain superfamily/Winged helix DNA-binding domain"/>
    <property type="match status" value="1"/>
</dbReference>
<dbReference type="InterPro" id="IPR037171">
    <property type="entry name" value="NagB/RpiA_transferase-like"/>
</dbReference>
<dbReference type="RefSeq" id="WP_012862683.1">
    <property type="nucleotide sequence ID" value="NC_013517.1"/>
</dbReference>
<dbReference type="PROSITE" id="PS00894">
    <property type="entry name" value="HTH_DEOR_1"/>
    <property type="match status" value="1"/>
</dbReference>
<dbReference type="InterPro" id="IPR050313">
    <property type="entry name" value="Carb_Metab_HTH_regulators"/>
</dbReference>
<evidence type="ECO:0000256" key="2">
    <source>
        <dbReference type="ARBA" id="ARBA00023015"/>
    </source>
</evidence>
<organism evidence="6 7">
    <name type="scientific">Sebaldella termitidis (strain ATCC 33386 / NCTC 11300)</name>
    <dbReference type="NCBI Taxonomy" id="526218"/>
    <lineage>
        <taxon>Bacteria</taxon>
        <taxon>Fusobacteriati</taxon>
        <taxon>Fusobacteriota</taxon>
        <taxon>Fusobacteriia</taxon>
        <taxon>Fusobacteriales</taxon>
        <taxon>Leptotrichiaceae</taxon>
        <taxon>Sebaldella</taxon>
    </lineage>
</organism>
<dbReference type="SUPFAM" id="SSF100950">
    <property type="entry name" value="NagB/RpiA/CoA transferase-like"/>
    <property type="match status" value="1"/>
</dbReference>
<dbReference type="PANTHER" id="PTHR30363">
    <property type="entry name" value="HTH-TYPE TRANSCRIPTIONAL REGULATOR SRLR-RELATED"/>
    <property type="match status" value="1"/>
</dbReference>
<dbReference type="GO" id="GO:0003677">
    <property type="term" value="F:DNA binding"/>
    <property type="evidence" value="ECO:0007669"/>
    <property type="project" value="UniProtKB-KW"/>
</dbReference>
<dbReference type="AlphaFoldDB" id="D1APR7"/>
<dbReference type="Gene3D" id="3.40.50.1360">
    <property type="match status" value="1"/>
</dbReference>
<feature type="domain" description="HTH deoR-type" evidence="5">
    <location>
        <begin position="3"/>
        <end position="58"/>
    </location>
</feature>
<dbReference type="SUPFAM" id="SSF46785">
    <property type="entry name" value="Winged helix' DNA-binding domain"/>
    <property type="match status" value="1"/>
</dbReference>